<dbReference type="EMBL" id="LYBM01000007">
    <property type="protein sequence ID" value="ODA34572.1"/>
    <property type="molecule type" value="Genomic_DNA"/>
</dbReference>
<accession>A0A1C3EMX0</accession>
<evidence type="ECO:0000313" key="5">
    <source>
        <dbReference type="Proteomes" id="UP000094936"/>
    </source>
</evidence>
<keyword evidence="3" id="KW-0472">Membrane</keyword>
<gene>
    <name evidence="4" type="ORF">A8L45_06280</name>
</gene>
<dbReference type="OrthoDB" id="335726at2"/>
<dbReference type="PANTHER" id="PTHR44196:SF1">
    <property type="entry name" value="DEHYDROGENASE_REDUCTASE SDR FAMILY MEMBER 7B"/>
    <property type="match status" value="1"/>
</dbReference>
<dbReference type="STRING" id="1080227.A8L45_06280"/>
<sequence>MKTVLITGATSGIGMKLAEDYAIDGWRVTGCGRSTSALEALSERYQNFDVLRFDTSDQEECEQALGNLVHNPDLIILNAGTCEYIDNGQVDAALFKRVFTTNVFGVVNCLEVLQRSYKEGTHVALMGSTASYLGLPRAEAYGASKAAINYLARTLSVDLEHLGVTVSLISPGFVKTPLTDKNDFPMPMMVTTEEASSTIRAGLEKKKNEIHFPRRFSLILKFIATLPVFLQLMLVRRLVRKTS</sequence>
<dbReference type="AlphaFoldDB" id="A0A1C3EMX0"/>
<keyword evidence="3" id="KW-0812">Transmembrane</keyword>
<evidence type="ECO:0000256" key="3">
    <source>
        <dbReference type="SAM" id="Phobius"/>
    </source>
</evidence>
<keyword evidence="3" id="KW-1133">Transmembrane helix</keyword>
<keyword evidence="5" id="KW-1185">Reference proteome</keyword>
<dbReference type="GO" id="GO:0016020">
    <property type="term" value="C:membrane"/>
    <property type="evidence" value="ECO:0007669"/>
    <property type="project" value="TreeGrafter"/>
</dbReference>
<name>A0A1C3EMX0_9GAMM</name>
<dbReference type="PROSITE" id="PS00061">
    <property type="entry name" value="ADH_SHORT"/>
    <property type="match status" value="1"/>
</dbReference>
<evidence type="ECO:0000313" key="4">
    <source>
        <dbReference type="EMBL" id="ODA34572.1"/>
    </source>
</evidence>
<evidence type="ECO:0000256" key="2">
    <source>
        <dbReference type="ARBA" id="ARBA00023002"/>
    </source>
</evidence>
<comment type="similarity">
    <text evidence="1">Belongs to the short-chain dehydrogenases/reductases (SDR) family.</text>
</comment>
<reference evidence="4 5" key="1">
    <citation type="submission" date="2016-05" db="EMBL/GenBank/DDBJ databases">
        <title>Genomic Taxonomy of the Vibrionaceae.</title>
        <authorList>
            <person name="Gomez-Gil B."/>
            <person name="Enciso-Ibarra J."/>
        </authorList>
    </citation>
    <scope>NUCLEOTIDE SEQUENCE [LARGE SCALE GENOMIC DNA]</scope>
    <source>
        <strain evidence="4 5">CAIM 1920</strain>
    </source>
</reference>
<dbReference type="Gene3D" id="3.40.50.720">
    <property type="entry name" value="NAD(P)-binding Rossmann-like Domain"/>
    <property type="match status" value="1"/>
</dbReference>
<feature type="transmembrane region" description="Helical" evidence="3">
    <location>
        <begin position="216"/>
        <end position="235"/>
    </location>
</feature>
<dbReference type="PRINTS" id="PR00081">
    <property type="entry name" value="GDHRDH"/>
</dbReference>
<comment type="caution">
    <text evidence="4">The sequence shown here is derived from an EMBL/GenBank/DDBJ whole genome shotgun (WGS) entry which is preliminary data.</text>
</comment>
<proteinExistence type="inferred from homology"/>
<dbReference type="SUPFAM" id="SSF51735">
    <property type="entry name" value="NAD(P)-binding Rossmann-fold domains"/>
    <property type="match status" value="1"/>
</dbReference>
<dbReference type="Proteomes" id="UP000094936">
    <property type="component" value="Unassembled WGS sequence"/>
</dbReference>
<dbReference type="GO" id="GO:0016491">
    <property type="term" value="F:oxidoreductase activity"/>
    <property type="evidence" value="ECO:0007669"/>
    <property type="project" value="UniProtKB-KW"/>
</dbReference>
<dbReference type="InterPro" id="IPR020904">
    <property type="entry name" value="Sc_DH/Rdtase_CS"/>
</dbReference>
<protein>
    <submittedName>
        <fullName evidence="4">Short-chain dehydrogenase</fullName>
    </submittedName>
</protein>
<dbReference type="Pfam" id="PF00106">
    <property type="entry name" value="adh_short"/>
    <property type="match status" value="1"/>
</dbReference>
<dbReference type="InterPro" id="IPR036291">
    <property type="entry name" value="NAD(P)-bd_dom_sf"/>
</dbReference>
<dbReference type="PANTHER" id="PTHR44196">
    <property type="entry name" value="DEHYDROGENASE/REDUCTASE SDR FAMILY MEMBER 7B"/>
    <property type="match status" value="1"/>
</dbReference>
<keyword evidence="2" id="KW-0560">Oxidoreductase</keyword>
<evidence type="ECO:0000256" key="1">
    <source>
        <dbReference type="ARBA" id="ARBA00006484"/>
    </source>
</evidence>
<dbReference type="InterPro" id="IPR002347">
    <property type="entry name" value="SDR_fam"/>
</dbReference>
<dbReference type="RefSeq" id="WP_068900324.1">
    <property type="nucleotide sequence ID" value="NZ_JBHUIF010000015.1"/>
</dbReference>
<organism evidence="4 5">
    <name type="scientific">Veronia pacifica</name>
    <dbReference type="NCBI Taxonomy" id="1080227"/>
    <lineage>
        <taxon>Bacteria</taxon>
        <taxon>Pseudomonadati</taxon>
        <taxon>Pseudomonadota</taxon>
        <taxon>Gammaproteobacteria</taxon>
        <taxon>Vibrionales</taxon>
        <taxon>Vibrionaceae</taxon>
        <taxon>Veronia</taxon>
    </lineage>
</organism>